<evidence type="ECO:0000256" key="1">
    <source>
        <dbReference type="SAM" id="SignalP"/>
    </source>
</evidence>
<evidence type="ECO:0008006" key="4">
    <source>
        <dbReference type="Google" id="ProtNLM"/>
    </source>
</evidence>
<dbReference type="PATRIC" id="fig|345309.4.peg.2540"/>
<feature type="chain" id="PRO_5002462876" description="DUF4879 domain-containing protein" evidence="1">
    <location>
        <begin position="18"/>
        <end position="135"/>
    </location>
</feature>
<name>A0A0F3KHM8_9GAMM</name>
<keyword evidence="1" id="KW-0732">Signal</keyword>
<reference evidence="2 3" key="1">
    <citation type="submission" date="2015-03" db="EMBL/GenBank/DDBJ databases">
        <title>Draft genome sequence of Luteibacter yeojuensis strain SU11.</title>
        <authorList>
            <person name="Sulaiman J."/>
            <person name="Priya K."/>
            <person name="Chan K.-G."/>
        </authorList>
    </citation>
    <scope>NUCLEOTIDE SEQUENCE [LARGE SCALE GENOMIC DNA]</scope>
    <source>
        <strain evidence="2 3">SU11</strain>
    </source>
</reference>
<accession>A0A0F3KHM8</accession>
<protein>
    <recommendedName>
        <fullName evidence="4">DUF4879 domain-containing protein</fullName>
    </recommendedName>
</protein>
<proteinExistence type="predicted"/>
<gene>
    <name evidence="2" type="ORF">VI08_14675</name>
</gene>
<keyword evidence="3" id="KW-1185">Reference proteome</keyword>
<dbReference type="Pfam" id="PF16219">
    <property type="entry name" value="DUF4879"/>
    <property type="match status" value="1"/>
</dbReference>
<dbReference type="AlphaFoldDB" id="A0A0F3KHM8"/>
<dbReference type="EMBL" id="JZRB01000031">
    <property type="protein sequence ID" value="KJV30760.1"/>
    <property type="molecule type" value="Genomic_DNA"/>
</dbReference>
<dbReference type="Proteomes" id="UP000033651">
    <property type="component" value="Unassembled WGS sequence"/>
</dbReference>
<organism evidence="2 3">
    <name type="scientific">Luteibacter yeojuensis</name>
    <dbReference type="NCBI Taxonomy" id="345309"/>
    <lineage>
        <taxon>Bacteria</taxon>
        <taxon>Pseudomonadati</taxon>
        <taxon>Pseudomonadota</taxon>
        <taxon>Gammaproteobacteria</taxon>
        <taxon>Lysobacterales</taxon>
        <taxon>Rhodanobacteraceae</taxon>
        <taxon>Luteibacter</taxon>
    </lineage>
</organism>
<sequence>MMFLSLLAVLPFVPVNANSLSRAYVYRVDSALAGSEIITGRSSTTRDHGGAWMRIQTDDVGYGNNPQARLLGNALREIKTEPLCNSHGSLAPCNRGTVVGYRRTWDASGHQGGNFEYMVIPNGTGGPVRLNFQVR</sequence>
<evidence type="ECO:0000313" key="2">
    <source>
        <dbReference type="EMBL" id="KJV30760.1"/>
    </source>
</evidence>
<dbReference type="InterPro" id="IPR032624">
    <property type="entry name" value="DUF4879"/>
</dbReference>
<comment type="caution">
    <text evidence="2">The sequence shown here is derived from an EMBL/GenBank/DDBJ whole genome shotgun (WGS) entry which is preliminary data.</text>
</comment>
<feature type="signal peptide" evidence="1">
    <location>
        <begin position="1"/>
        <end position="17"/>
    </location>
</feature>
<evidence type="ECO:0000313" key="3">
    <source>
        <dbReference type="Proteomes" id="UP000033651"/>
    </source>
</evidence>